<reference evidence="2 3" key="1">
    <citation type="submission" date="2021-06" db="EMBL/GenBank/DDBJ databases">
        <title>Caerostris extrusa draft genome.</title>
        <authorList>
            <person name="Kono N."/>
            <person name="Arakawa K."/>
        </authorList>
    </citation>
    <scope>NUCLEOTIDE SEQUENCE [LARGE SCALE GENOMIC DNA]</scope>
</reference>
<evidence type="ECO:0000313" key="2">
    <source>
        <dbReference type="EMBL" id="GIY92095.1"/>
    </source>
</evidence>
<dbReference type="AlphaFoldDB" id="A0AAV4XAI1"/>
<comment type="caution">
    <text evidence="2">The sequence shown here is derived from an EMBL/GenBank/DDBJ whole genome shotgun (WGS) entry which is preliminary data.</text>
</comment>
<protein>
    <submittedName>
        <fullName evidence="2">Uncharacterized protein</fullName>
    </submittedName>
</protein>
<name>A0AAV4XAI1_CAEEX</name>
<dbReference type="Proteomes" id="UP001054945">
    <property type="component" value="Unassembled WGS sequence"/>
</dbReference>
<keyword evidence="3" id="KW-1185">Reference proteome</keyword>
<feature type="region of interest" description="Disordered" evidence="1">
    <location>
        <begin position="1"/>
        <end position="20"/>
    </location>
</feature>
<accession>A0AAV4XAI1</accession>
<gene>
    <name evidence="2" type="ORF">CEXT_18091</name>
</gene>
<evidence type="ECO:0000256" key="1">
    <source>
        <dbReference type="SAM" id="MobiDB-lite"/>
    </source>
</evidence>
<dbReference type="EMBL" id="BPLR01000094">
    <property type="protein sequence ID" value="GIY92095.1"/>
    <property type="molecule type" value="Genomic_DNA"/>
</dbReference>
<evidence type="ECO:0000313" key="3">
    <source>
        <dbReference type="Proteomes" id="UP001054945"/>
    </source>
</evidence>
<sequence length="20" mass="2221">MWEEDAIGGASASKESMRCY</sequence>
<feature type="non-terminal residue" evidence="2">
    <location>
        <position position="20"/>
    </location>
</feature>
<organism evidence="2 3">
    <name type="scientific">Caerostris extrusa</name>
    <name type="common">Bark spider</name>
    <name type="synonym">Caerostris bankana</name>
    <dbReference type="NCBI Taxonomy" id="172846"/>
    <lineage>
        <taxon>Eukaryota</taxon>
        <taxon>Metazoa</taxon>
        <taxon>Ecdysozoa</taxon>
        <taxon>Arthropoda</taxon>
        <taxon>Chelicerata</taxon>
        <taxon>Arachnida</taxon>
        <taxon>Araneae</taxon>
        <taxon>Araneomorphae</taxon>
        <taxon>Entelegynae</taxon>
        <taxon>Araneoidea</taxon>
        <taxon>Araneidae</taxon>
        <taxon>Caerostris</taxon>
    </lineage>
</organism>
<proteinExistence type="predicted"/>